<dbReference type="InterPro" id="IPR029045">
    <property type="entry name" value="ClpP/crotonase-like_dom_sf"/>
</dbReference>
<protein>
    <submittedName>
        <fullName evidence="2">Enoyl-CoA hydratase/isomerase family protein</fullName>
    </submittedName>
</protein>
<keyword evidence="3" id="KW-1185">Reference proteome</keyword>
<dbReference type="GO" id="GO:0006635">
    <property type="term" value="P:fatty acid beta-oxidation"/>
    <property type="evidence" value="ECO:0007669"/>
    <property type="project" value="TreeGrafter"/>
</dbReference>
<dbReference type="EMBL" id="CP046914">
    <property type="protein sequence ID" value="QGZ63350.1"/>
    <property type="molecule type" value="Genomic_DNA"/>
</dbReference>
<dbReference type="SUPFAM" id="SSF52096">
    <property type="entry name" value="ClpP/crotonase"/>
    <property type="match status" value="1"/>
</dbReference>
<proteinExistence type="predicted"/>
<organism evidence="2 3">
    <name type="scientific">Paraburkholderia acidisoli</name>
    <dbReference type="NCBI Taxonomy" id="2571748"/>
    <lineage>
        <taxon>Bacteria</taxon>
        <taxon>Pseudomonadati</taxon>
        <taxon>Pseudomonadota</taxon>
        <taxon>Betaproteobacteria</taxon>
        <taxon>Burkholderiales</taxon>
        <taxon>Burkholderiaceae</taxon>
        <taxon>Paraburkholderia</taxon>
    </lineage>
</organism>
<dbReference type="KEGG" id="pacs:FAZ98_16255"/>
<evidence type="ECO:0000313" key="3">
    <source>
        <dbReference type="Proteomes" id="UP000433577"/>
    </source>
</evidence>
<dbReference type="Gene3D" id="3.90.226.10">
    <property type="entry name" value="2-enoyl-CoA Hydratase, Chain A, domain 1"/>
    <property type="match status" value="1"/>
</dbReference>
<dbReference type="InterPro" id="IPR001753">
    <property type="entry name" value="Enoyl-CoA_hydra/iso"/>
</dbReference>
<sequence length="262" mass="28244">MTPLMIERYATHWTLVLDRPGKRNALSAELVEALLDAFDTAAREAVPVVVLRGHGHCFSAGFDMSEAATQSDGDLLLRFVRIEMLLNRIATSPCATVAVAHGRNFGAGVDLFAACRVRIAAPGTTFQMPGLRFGIVLGTARFARIVGRDVARAMLETSAPFDVDWAVEHGFAERGEPAPRLLETIDARVARVATLAPRTRRLLDEALCDERADADLAMLVRSAAEPGLRERIAAYRATTAPPRPASATHEAAHAAGSRHDVS</sequence>
<dbReference type="PANTHER" id="PTHR11941">
    <property type="entry name" value="ENOYL-COA HYDRATASE-RELATED"/>
    <property type="match status" value="1"/>
</dbReference>
<dbReference type="Proteomes" id="UP000433577">
    <property type="component" value="Chromosome 2"/>
</dbReference>
<gene>
    <name evidence="2" type="ORF">FAZ98_16255</name>
</gene>
<evidence type="ECO:0000256" key="1">
    <source>
        <dbReference type="SAM" id="MobiDB-lite"/>
    </source>
</evidence>
<feature type="region of interest" description="Disordered" evidence="1">
    <location>
        <begin position="238"/>
        <end position="262"/>
    </location>
</feature>
<feature type="compositionally biased region" description="Low complexity" evidence="1">
    <location>
        <begin position="238"/>
        <end position="255"/>
    </location>
</feature>
<dbReference type="CDD" id="cd06558">
    <property type="entry name" value="crotonase-like"/>
    <property type="match status" value="1"/>
</dbReference>
<evidence type="ECO:0000313" key="2">
    <source>
        <dbReference type="EMBL" id="QGZ63350.1"/>
    </source>
</evidence>
<dbReference type="GO" id="GO:0016853">
    <property type="term" value="F:isomerase activity"/>
    <property type="evidence" value="ECO:0007669"/>
    <property type="project" value="UniProtKB-KW"/>
</dbReference>
<keyword evidence="2" id="KW-0413">Isomerase</keyword>
<name>A0A7Z2JHJ9_9BURK</name>
<dbReference type="OrthoDB" id="8640486at2"/>
<reference evidence="2 3" key="1">
    <citation type="submission" date="2019-12" db="EMBL/GenBank/DDBJ databases">
        <title>Paraburkholderia acidiphila 7Q-K02 sp. nov and Paraburkholderia acidisoli DHF22 sp. nov., two strains isolated from forest soil.</title>
        <authorList>
            <person name="Gao Z."/>
            <person name="Qiu L."/>
        </authorList>
    </citation>
    <scope>NUCLEOTIDE SEQUENCE [LARGE SCALE GENOMIC DNA]</scope>
    <source>
        <strain evidence="2 3">DHF22</strain>
    </source>
</reference>
<dbReference type="Pfam" id="PF00378">
    <property type="entry name" value="ECH_1"/>
    <property type="match status" value="1"/>
</dbReference>
<dbReference type="PANTHER" id="PTHR11941:SF54">
    <property type="entry name" value="ENOYL-COA HYDRATASE, MITOCHONDRIAL"/>
    <property type="match status" value="1"/>
</dbReference>
<accession>A0A7Z2JHJ9</accession>
<dbReference type="AlphaFoldDB" id="A0A7Z2JHJ9"/>